<name>A0A2P7S2Q1_9HYPH</name>
<dbReference type="EMBL" id="PXYK01000020">
    <property type="protein sequence ID" value="PSJ56750.1"/>
    <property type="molecule type" value="Genomic_DNA"/>
</dbReference>
<dbReference type="OrthoDB" id="8378722at2"/>
<dbReference type="AlphaFoldDB" id="A0A2P7S2Q1"/>
<dbReference type="Proteomes" id="UP000241229">
    <property type="component" value="Unassembled WGS sequence"/>
</dbReference>
<accession>A0A2P7S2Q1</accession>
<protein>
    <submittedName>
        <fullName evidence="1">Uncharacterized protein</fullName>
    </submittedName>
</protein>
<reference evidence="1 2" key="1">
    <citation type="submission" date="2018-03" db="EMBL/GenBank/DDBJ databases">
        <title>The draft genome of Mesorhizobium sp. 6GN-30.</title>
        <authorList>
            <person name="Liu L."/>
            <person name="Li L."/>
            <person name="Wang T."/>
            <person name="Zhang X."/>
            <person name="Liang L."/>
        </authorList>
    </citation>
    <scope>NUCLEOTIDE SEQUENCE [LARGE SCALE GENOMIC DNA]</scope>
    <source>
        <strain evidence="1 2">6GN30</strain>
    </source>
</reference>
<organism evidence="1 2">
    <name type="scientific">Kumtagia ephedrae</name>
    <dbReference type="NCBI Taxonomy" id="2116701"/>
    <lineage>
        <taxon>Bacteria</taxon>
        <taxon>Pseudomonadati</taxon>
        <taxon>Pseudomonadota</taxon>
        <taxon>Alphaproteobacteria</taxon>
        <taxon>Hyphomicrobiales</taxon>
        <taxon>Phyllobacteriaceae</taxon>
        <taxon>Kumtagia</taxon>
    </lineage>
</organism>
<evidence type="ECO:0000313" key="2">
    <source>
        <dbReference type="Proteomes" id="UP000241229"/>
    </source>
</evidence>
<evidence type="ECO:0000313" key="1">
    <source>
        <dbReference type="EMBL" id="PSJ56750.1"/>
    </source>
</evidence>
<keyword evidence="2" id="KW-1185">Reference proteome</keyword>
<comment type="caution">
    <text evidence="1">The sequence shown here is derived from an EMBL/GenBank/DDBJ whole genome shotgun (WGS) entry which is preliminary data.</text>
</comment>
<proteinExistence type="predicted"/>
<sequence length="87" mass="9481">MNARTTQTVVHFPSAFSLPGFDTPQPPGDYLVDHDEEVVDGNSRIAWRRVAAFIHLPAIASRASTRHLVPLDPAFLDAALAQDRTGS</sequence>
<gene>
    <name evidence="1" type="ORF">C7I84_19800</name>
</gene>
<dbReference type="RefSeq" id="WP_106773944.1">
    <property type="nucleotide sequence ID" value="NZ_PXYK01000020.1"/>
</dbReference>